<feature type="region of interest" description="Disordered" evidence="1">
    <location>
        <begin position="1"/>
        <end position="30"/>
    </location>
</feature>
<dbReference type="Proteomes" id="UP000011086">
    <property type="component" value="Unassembled WGS sequence"/>
</dbReference>
<accession>A0AA97PG70</accession>
<dbReference type="EMBL" id="JH793560">
    <property type="protein sequence ID" value="ELQ33424.1"/>
    <property type="molecule type" value="Genomic_DNA"/>
</dbReference>
<name>A0AA97PG70_PYRO3</name>
<feature type="compositionally biased region" description="Basic and acidic residues" evidence="1">
    <location>
        <begin position="47"/>
        <end position="57"/>
    </location>
</feature>
<dbReference type="AlphaFoldDB" id="A0AA97PG70"/>
<sequence>MPEHHGHPPSGVTDTAADNAHEFIEGAEEQEHKVEFARIFNLAHPEAQLDRGVHQETVESGSKGLGATDKGDGHSKSKMDSIKEALHLKKDDK</sequence>
<gene>
    <name evidence="2" type="ORF">OOU_Y34scaffold00946g18</name>
</gene>
<feature type="compositionally biased region" description="Basic and acidic residues" evidence="1">
    <location>
        <begin position="69"/>
        <end position="93"/>
    </location>
</feature>
<feature type="region of interest" description="Disordered" evidence="1">
    <location>
        <begin position="47"/>
        <end position="93"/>
    </location>
</feature>
<evidence type="ECO:0000256" key="1">
    <source>
        <dbReference type="SAM" id="MobiDB-lite"/>
    </source>
</evidence>
<proteinExistence type="predicted"/>
<reference evidence="2" key="1">
    <citation type="journal article" date="2012" name="PLoS Genet.">
        <title>Comparative analysis of the genomes of two field isolates of the rice blast fungus Magnaporthe oryzae.</title>
        <authorList>
            <person name="Xue M."/>
            <person name="Yang J."/>
            <person name="Li Z."/>
            <person name="Hu S."/>
            <person name="Yao N."/>
            <person name="Dean R.A."/>
            <person name="Zhao W."/>
            <person name="Shen M."/>
            <person name="Zhang H."/>
            <person name="Li C."/>
            <person name="Liu L."/>
            <person name="Cao L."/>
            <person name="Xu X."/>
            <person name="Xing Y."/>
            <person name="Hsiang T."/>
            <person name="Zhang Z."/>
            <person name="Xu J.R."/>
            <person name="Peng Y.L."/>
        </authorList>
    </citation>
    <scope>NUCLEOTIDE SEQUENCE</scope>
    <source>
        <strain evidence="2">Y34</strain>
    </source>
</reference>
<feature type="compositionally biased region" description="Basic and acidic residues" evidence="1">
    <location>
        <begin position="19"/>
        <end position="30"/>
    </location>
</feature>
<organism evidence="2">
    <name type="scientific">Pyricularia oryzae (strain Y34)</name>
    <name type="common">Rice blast fungus</name>
    <name type="synonym">Magnaporthe oryzae</name>
    <dbReference type="NCBI Taxonomy" id="1143189"/>
    <lineage>
        <taxon>Eukaryota</taxon>
        <taxon>Fungi</taxon>
        <taxon>Dikarya</taxon>
        <taxon>Ascomycota</taxon>
        <taxon>Pezizomycotina</taxon>
        <taxon>Sordariomycetes</taxon>
        <taxon>Sordariomycetidae</taxon>
        <taxon>Magnaporthales</taxon>
        <taxon>Pyriculariaceae</taxon>
        <taxon>Pyricularia</taxon>
    </lineage>
</organism>
<protein>
    <submittedName>
        <fullName evidence="2">Uncharacterized protein</fullName>
    </submittedName>
</protein>
<evidence type="ECO:0000313" key="2">
    <source>
        <dbReference type="EMBL" id="ELQ33424.1"/>
    </source>
</evidence>